<protein>
    <recommendedName>
        <fullName evidence="4">Prohead serine protease</fullName>
    </recommendedName>
</protein>
<evidence type="ECO:0000256" key="1">
    <source>
        <dbReference type="SAM" id="MobiDB-lite"/>
    </source>
</evidence>
<dbReference type="EMBL" id="SNZP01000002">
    <property type="protein sequence ID" value="TDR82199.1"/>
    <property type="molecule type" value="Genomic_DNA"/>
</dbReference>
<reference evidence="2 3" key="1">
    <citation type="submission" date="2019-03" db="EMBL/GenBank/DDBJ databases">
        <title>Genomic Encyclopedia of Type Strains, Phase III (KMG-III): the genomes of soil and plant-associated and newly described type strains.</title>
        <authorList>
            <person name="Whitman W."/>
        </authorList>
    </citation>
    <scope>NUCLEOTIDE SEQUENCE [LARGE SCALE GENOMIC DNA]</scope>
    <source>
        <strain evidence="2 3">CECT 8976</strain>
    </source>
</reference>
<comment type="caution">
    <text evidence="2">The sequence shown here is derived from an EMBL/GenBank/DDBJ whole genome shotgun (WGS) entry which is preliminary data.</text>
</comment>
<name>A0A4V3DVV2_9NEIS</name>
<sequence>MKFKQFATISKVEEHDDGTVTVEGIASDGSTDLAGEIVAPDAMKAALPDFMRLGTGALREMHQPMAAGRVDDAYVNDAGETIIRALVVDPVAVLKVKQEVYKGFSIGGKSTLREANVIKGLKLTEISLVDAPCNTNAVFQVWKADGLEDNQMEAQEELALMIQKGDITHEALLELAKAKKPKDDDQSTAADDKAGSTDQTGNDSNDGQDGNGDGAKGGDQNVDEKNKDKAAKSAPEGDVAKGMWTLQDFAAVLQSLSWIVGDAQYEAQAEGDSSQIPAQLRDWVAQGAKIFTDMAAEEAGELAANLQTLVPPPVVVAVDDVALADAGGDVAKAGAKFSTDTKTVLDKATASIQAALDALKSLGHNDDAADNQAADDGKSTDKAVVAGDVAKASAGTDIAKLADDLSKALAANADLAKRFDTLSAQHDDLQKRFDAQPAPMKGVAMAVSKGEDINGTHTAEAVEPVRKADGTVDDFATEIKKAQQSNAFQVFR</sequence>
<keyword evidence="3" id="KW-1185">Reference proteome</keyword>
<dbReference type="RefSeq" id="WP_133678614.1">
    <property type="nucleotide sequence ID" value="NZ_SNZP01000002.1"/>
</dbReference>
<dbReference type="Proteomes" id="UP000295611">
    <property type="component" value="Unassembled WGS sequence"/>
</dbReference>
<evidence type="ECO:0008006" key="4">
    <source>
        <dbReference type="Google" id="ProtNLM"/>
    </source>
</evidence>
<feature type="region of interest" description="Disordered" evidence="1">
    <location>
        <begin position="177"/>
        <end position="237"/>
    </location>
</feature>
<dbReference type="OrthoDB" id="8617742at2"/>
<gene>
    <name evidence="2" type="ORF">DFP86_102313</name>
</gene>
<dbReference type="AlphaFoldDB" id="A0A4V3DVV2"/>
<evidence type="ECO:0000313" key="3">
    <source>
        <dbReference type="Proteomes" id="UP000295611"/>
    </source>
</evidence>
<organism evidence="2 3">
    <name type="scientific">Paludibacterium purpuratum</name>
    <dbReference type="NCBI Taxonomy" id="1144873"/>
    <lineage>
        <taxon>Bacteria</taxon>
        <taxon>Pseudomonadati</taxon>
        <taxon>Pseudomonadota</taxon>
        <taxon>Betaproteobacteria</taxon>
        <taxon>Neisseriales</taxon>
        <taxon>Chromobacteriaceae</taxon>
        <taxon>Paludibacterium</taxon>
    </lineage>
</organism>
<accession>A0A4V3DVV2</accession>
<proteinExistence type="predicted"/>
<feature type="compositionally biased region" description="Basic and acidic residues" evidence="1">
    <location>
        <begin position="222"/>
        <end position="231"/>
    </location>
</feature>
<feature type="compositionally biased region" description="Low complexity" evidence="1">
    <location>
        <begin position="198"/>
        <end position="208"/>
    </location>
</feature>
<evidence type="ECO:0000313" key="2">
    <source>
        <dbReference type="EMBL" id="TDR82199.1"/>
    </source>
</evidence>
<feature type="compositionally biased region" description="Basic and acidic residues" evidence="1">
    <location>
        <begin position="181"/>
        <end position="195"/>
    </location>
</feature>